<keyword evidence="4" id="KW-0489">Methyltransferase</keyword>
<accession>A0ABU0FE63</accession>
<dbReference type="GO" id="GO:0004719">
    <property type="term" value="F:protein-L-isoaspartate (D-aspartate) O-methyltransferase activity"/>
    <property type="evidence" value="ECO:0007669"/>
    <property type="project" value="UniProtKB-EC"/>
</dbReference>
<dbReference type="CDD" id="cd02440">
    <property type="entry name" value="AdoMet_MTases"/>
    <property type="match status" value="1"/>
</dbReference>
<dbReference type="EMBL" id="JAUSVK010000001">
    <property type="protein sequence ID" value="MDQ0392899.1"/>
    <property type="molecule type" value="Genomic_DNA"/>
</dbReference>
<dbReference type="SUPFAM" id="SSF53335">
    <property type="entry name" value="S-adenosyl-L-methionine-dependent methyltransferases"/>
    <property type="match status" value="1"/>
</dbReference>
<name>A0ABU0FE63_9HYPH</name>
<comment type="similarity">
    <text evidence="1">Belongs to the methyltransferase superfamily. L-isoaspartyl/D-aspartyl protein methyltransferase family.</text>
</comment>
<protein>
    <recommendedName>
        <fullName evidence="2">Protein-L-isoaspartate O-methyltransferase</fullName>
    </recommendedName>
    <alternativeName>
        <fullName evidence="3">Protein L-isoaspartyl methyltransferase</fullName>
    </alternativeName>
</protein>
<dbReference type="PANTHER" id="PTHR11579:SF18">
    <property type="entry name" value="PROTEIN-L-ISOASPARTATE O-METHYLTRANSFERASE"/>
    <property type="match status" value="1"/>
</dbReference>
<evidence type="ECO:0000313" key="5">
    <source>
        <dbReference type="Proteomes" id="UP001237448"/>
    </source>
</evidence>
<sequence>MTDFAHARRTMVDCQIRPNDVTEGRVIDAFLAVPREDFLPADRKALAYADIDIPLGKTSAPRHLIPPMILAKMAQAATILHTDAILDVGAGTGYSSAVLSHLGAKVVALECDDDIAADAKTALAPYGNVSVATGPLERGAAASGPYDVIILEGSVEEIPPDLFHSLREGGRLLAVVGRGRSGRATIFVRVGEDFSGRVAFDAALPPLPGFERKPVFTF</sequence>
<dbReference type="InterPro" id="IPR029063">
    <property type="entry name" value="SAM-dependent_MTases_sf"/>
</dbReference>
<dbReference type="Proteomes" id="UP001237448">
    <property type="component" value="Unassembled WGS sequence"/>
</dbReference>
<proteinExistence type="inferred from homology"/>
<evidence type="ECO:0000313" key="4">
    <source>
        <dbReference type="EMBL" id="MDQ0392899.1"/>
    </source>
</evidence>
<reference evidence="4 5" key="1">
    <citation type="submission" date="2023-07" db="EMBL/GenBank/DDBJ databases">
        <title>Genomic Encyclopedia of Type Strains, Phase IV (KMG-IV): sequencing the most valuable type-strain genomes for metagenomic binning, comparative biology and taxonomic classification.</title>
        <authorList>
            <person name="Goeker M."/>
        </authorList>
    </citation>
    <scope>NUCLEOTIDE SEQUENCE [LARGE SCALE GENOMIC DNA]</scope>
    <source>
        <strain evidence="4 5">DSM 5896</strain>
    </source>
</reference>
<comment type="caution">
    <text evidence="4">The sequence shown here is derived from an EMBL/GenBank/DDBJ whole genome shotgun (WGS) entry which is preliminary data.</text>
</comment>
<evidence type="ECO:0000256" key="2">
    <source>
        <dbReference type="ARBA" id="ARBA00013346"/>
    </source>
</evidence>
<gene>
    <name evidence="4" type="ORF">J3R73_002691</name>
</gene>
<organism evidence="4 5">
    <name type="scientific">Labrys monachus</name>
    <dbReference type="NCBI Taxonomy" id="217067"/>
    <lineage>
        <taxon>Bacteria</taxon>
        <taxon>Pseudomonadati</taxon>
        <taxon>Pseudomonadota</taxon>
        <taxon>Alphaproteobacteria</taxon>
        <taxon>Hyphomicrobiales</taxon>
        <taxon>Xanthobacteraceae</taxon>
        <taxon>Labrys</taxon>
    </lineage>
</organism>
<dbReference type="Pfam" id="PF01135">
    <property type="entry name" value="PCMT"/>
    <property type="match status" value="1"/>
</dbReference>
<dbReference type="Gene3D" id="3.40.50.150">
    <property type="entry name" value="Vaccinia Virus protein VP39"/>
    <property type="match status" value="1"/>
</dbReference>
<keyword evidence="4" id="KW-0808">Transferase</keyword>
<dbReference type="PANTHER" id="PTHR11579">
    <property type="entry name" value="PROTEIN-L-ISOASPARTATE O-METHYLTRANSFERASE"/>
    <property type="match status" value="1"/>
</dbReference>
<dbReference type="InterPro" id="IPR000682">
    <property type="entry name" value="PCMT"/>
</dbReference>
<evidence type="ECO:0000256" key="1">
    <source>
        <dbReference type="ARBA" id="ARBA00005369"/>
    </source>
</evidence>
<keyword evidence="5" id="KW-1185">Reference proteome</keyword>
<dbReference type="GO" id="GO:0032259">
    <property type="term" value="P:methylation"/>
    <property type="evidence" value="ECO:0007669"/>
    <property type="project" value="UniProtKB-KW"/>
</dbReference>
<evidence type="ECO:0000256" key="3">
    <source>
        <dbReference type="ARBA" id="ARBA00030757"/>
    </source>
</evidence>
<dbReference type="RefSeq" id="WP_307427528.1">
    <property type="nucleotide sequence ID" value="NZ_JAUSVK010000001.1"/>
</dbReference>